<dbReference type="CDD" id="cd00077">
    <property type="entry name" value="HDc"/>
    <property type="match status" value="1"/>
</dbReference>
<reference evidence="2 3" key="1">
    <citation type="submission" date="2019-03" db="EMBL/GenBank/DDBJ databases">
        <title>Genomic Encyclopedia of Type Strains, Phase IV (KMG-IV): sequencing the most valuable type-strain genomes for metagenomic binning, comparative biology and taxonomic classification.</title>
        <authorList>
            <person name="Goeker M."/>
        </authorList>
    </citation>
    <scope>NUCLEOTIDE SEQUENCE [LARGE SCALE GENOMIC DNA]</scope>
    <source>
        <strain evidence="2 3">DSM 15969</strain>
    </source>
</reference>
<proteinExistence type="predicted"/>
<dbReference type="PROSITE" id="PS51832">
    <property type="entry name" value="HD_GYP"/>
    <property type="match status" value="1"/>
</dbReference>
<organism evidence="2 3">
    <name type="scientific">Anaerospora hongkongensis</name>
    <dbReference type="NCBI Taxonomy" id="244830"/>
    <lineage>
        <taxon>Bacteria</taxon>
        <taxon>Bacillati</taxon>
        <taxon>Bacillota</taxon>
        <taxon>Negativicutes</taxon>
        <taxon>Selenomonadales</taxon>
        <taxon>Sporomusaceae</taxon>
        <taxon>Anaerospora</taxon>
    </lineage>
</organism>
<dbReference type="EMBL" id="SLUI01000024">
    <property type="protein sequence ID" value="TCL32172.1"/>
    <property type="molecule type" value="Genomic_DNA"/>
</dbReference>
<dbReference type="PANTHER" id="PTHR43155">
    <property type="entry name" value="CYCLIC DI-GMP PHOSPHODIESTERASE PA4108-RELATED"/>
    <property type="match status" value="1"/>
</dbReference>
<dbReference type="RefSeq" id="WP_132083594.1">
    <property type="nucleotide sequence ID" value="NZ_DAIMLW010000307.1"/>
</dbReference>
<gene>
    <name evidence="2" type="ORF">EV210_12430</name>
</gene>
<protein>
    <submittedName>
        <fullName evidence="2">HD domain-containing protein</fullName>
    </submittedName>
</protein>
<evidence type="ECO:0000313" key="3">
    <source>
        <dbReference type="Proteomes" id="UP000295063"/>
    </source>
</evidence>
<dbReference type="SUPFAM" id="SSF109604">
    <property type="entry name" value="HD-domain/PDEase-like"/>
    <property type="match status" value="1"/>
</dbReference>
<dbReference type="InterPro" id="IPR037522">
    <property type="entry name" value="HD_GYP_dom"/>
</dbReference>
<accession>A0A4V2Q7L1</accession>
<evidence type="ECO:0000259" key="1">
    <source>
        <dbReference type="PROSITE" id="PS51832"/>
    </source>
</evidence>
<keyword evidence="3" id="KW-1185">Reference proteome</keyword>
<evidence type="ECO:0000313" key="2">
    <source>
        <dbReference type="EMBL" id="TCL32172.1"/>
    </source>
</evidence>
<dbReference type="Proteomes" id="UP000295063">
    <property type="component" value="Unassembled WGS sequence"/>
</dbReference>
<dbReference type="InterPro" id="IPR003607">
    <property type="entry name" value="HD/PDEase_dom"/>
</dbReference>
<dbReference type="OrthoDB" id="1677843at2"/>
<name>A0A4V2Q7L1_9FIRM</name>
<dbReference type="Pfam" id="PF13487">
    <property type="entry name" value="HD_5"/>
    <property type="match status" value="1"/>
</dbReference>
<dbReference type="PANTHER" id="PTHR43155:SF2">
    <property type="entry name" value="CYCLIC DI-GMP PHOSPHODIESTERASE PA4108"/>
    <property type="match status" value="1"/>
</dbReference>
<sequence length="339" mass="37729">MQLSYVQPGMVLTTDIMDERGNLLLESGITLTAAYISRLKQLGITAIHVADPIAELLSQPALSPGLRDELAQCFRSVFTLKVADLTNQHVRITQLEQMKQTVDKVITETGKRLPYIMNIKVRQPSEDEIQHGINVCLLSLVTGLYLKMPQPLLKDLALGALLHDIGKTALPQQSLSVPEPMRFHPLFSRELLLKAYVNPTVARIAAEHHERYDGSGYPLGLSGKNLHPLSRLVAIANYYDTAMSNAAYTQASRQEIVETMMAAGNTQFDLNSLRAFFHSVAVFPVGSLVELNTHKTGYVVKNSVHYPLRPVVRIFDDTSYTDIDLTLKPNITILQVIKE</sequence>
<dbReference type="SMART" id="SM00471">
    <property type="entry name" value="HDc"/>
    <property type="match status" value="1"/>
</dbReference>
<comment type="caution">
    <text evidence="2">The sequence shown here is derived from an EMBL/GenBank/DDBJ whole genome shotgun (WGS) entry which is preliminary data.</text>
</comment>
<feature type="domain" description="HD-GYP" evidence="1">
    <location>
        <begin position="102"/>
        <end position="292"/>
    </location>
</feature>
<dbReference type="Gene3D" id="1.10.3210.10">
    <property type="entry name" value="Hypothetical protein af1432"/>
    <property type="match status" value="1"/>
</dbReference>
<dbReference type="AlphaFoldDB" id="A0A4V2Q7L1"/>